<evidence type="ECO:0000313" key="1">
    <source>
        <dbReference type="EMBL" id="GAT63677.1"/>
    </source>
</evidence>
<comment type="caution">
    <text evidence="1">The sequence shown here is derived from an EMBL/GenBank/DDBJ whole genome shotgun (WGS) entry which is preliminary data.</text>
</comment>
<evidence type="ECO:0000313" key="2">
    <source>
        <dbReference type="Proteomes" id="UP000076586"/>
    </source>
</evidence>
<protein>
    <submittedName>
        <fullName evidence="1">Uncharacterized protein</fullName>
    </submittedName>
</protein>
<dbReference type="EMBL" id="BDCR01000004">
    <property type="protein sequence ID" value="GAT63677.1"/>
    <property type="molecule type" value="Genomic_DNA"/>
</dbReference>
<reference evidence="2" key="2">
    <citation type="journal article" date="2017" name="Genome Announc.">
        <title>Draft genome sequence of Paludibacter jiangxiensis NM7(T), a propionate-producing fermentative bacterium.</title>
        <authorList>
            <person name="Qiu Y.-L."/>
            <person name="Tourlousse D.M."/>
            <person name="Matsuura N."/>
            <person name="Ohashi A."/>
            <person name="Sekiguchi Y."/>
        </authorList>
    </citation>
    <scope>NUCLEOTIDE SEQUENCE [LARGE SCALE GENOMIC DNA]</scope>
    <source>
        <strain evidence="2">NM7</strain>
    </source>
</reference>
<reference evidence="2" key="1">
    <citation type="submission" date="2016-04" db="EMBL/GenBank/DDBJ databases">
        <title>Draft genome sequence of Paludibacter jiangxiensis strain NM7.</title>
        <authorList>
            <person name="Qiu Y."/>
            <person name="Matsuura N."/>
            <person name="Ohashi A."/>
            <person name="Tourlousse M.D."/>
            <person name="Sekiguchi Y."/>
        </authorList>
    </citation>
    <scope>NUCLEOTIDE SEQUENCE [LARGE SCALE GENOMIC DNA]</scope>
    <source>
        <strain evidence="2">NM7</strain>
    </source>
</reference>
<organism evidence="1 2">
    <name type="scientific">Paludibacter jiangxiensis</name>
    <dbReference type="NCBI Taxonomy" id="681398"/>
    <lineage>
        <taxon>Bacteria</taxon>
        <taxon>Pseudomonadati</taxon>
        <taxon>Bacteroidota</taxon>
        <taxon>Bacteroidia</taxon>
        <taxon>Bacteroidales</taxon>
        <taxon>Paludibacteraceae</taxon>
        <taxon>Paludibacter</taxon>
    </lineage>
</organism>
<keyword evidence="2" id="KW-1185">Reference proteome</keyword>
<dbReference type="AlphaFoldDB" id="A0A161LG00"/>
<proteinExistence type="predicted"/>
<name>A0A161LG00_9BACT</name>
<dbReference type="Proteomes" id="UP000076586">
    <property type="component" value="Unassembled WGS sequence"/>
</dbReference>
<sequence length="39" mass="4640">MLINRQFLQITCKNVRVNPDKNIIFRSPSGKFRYSGIWV</sequence>
<gene>
    <name evidence="1" type="ORF">PJIAN_4218</name>
</gene>
<accession>A0A161LG00</accession>